<dbReference type="Pfam" id="PF10400">
    <property type="entry name" value="Vir_act_alpha_C"/>
    <property type="match status" value="1"/>
</dbReference>
<comment type="caution">
    <text evidence="3">The sequence shown here is derived from an EMBL/GenBank/DDBJ whole genome shotgun (WGS) entry which is preliminary data.</text>
</comment>
<keyword evidence="4" id="KW-1185">Reference proteome</keyword>
<dbReference type="InterPro" id="IPR036390">
    <property type="entry name" value="WH_DNA-bd_sf"/>
</dbReference>
<dbReference type="PANTHER" id="PTHR43252">
    <property type="entry name" value="TRANSCRIPTIONAL REGULATOR YQJI"/>
    <property type="match status" value="1"/>
</dbReference>
<dbReference type="Proteomes" id="UP001157126">
    <property type="component" value="Unassembled WGS sequence"/>
</dbReference>
<dbReference type="InterPro" id="IPR005149">
    <property type="entry name" value="Tscrpt_reg_PadR_N"/>
</dbReference>
<gene>
    <name evidence="3" type="ORF">GCM10025883_27770</name>
</gene>
<evidence type="ECO:0000259" key="2">
    <source>
        <dbReference type="Pfam" id="PF10400"/>
    </source>
</evidence>
<evidence type="ECO:0000313" key="3">
    <source>
        <dbReference type="EMBL" id="GMA40732.1"/>
    </source>
</evidence>
<dbReference type="InterPro" id="IPR018309">
    <property type="entry name" value="Tscrpt_reg_PadR_C"/>
</dbReference>
<proteinExistence type="predicted"/>
<dbReference type="InterPro" id="IPR036388">
    <property type="entry name" value="WH-like_DNA-bd_sf"/>
</dbReference>
<evidence type="ECO:0000259" key="1">
    <source>
        <dbReference type="Pfam" id="PF03551"/>
    </source>
</evidence>
<dbReference type="RefSeq" id="WP_284304383.1">
    <property type="nucleotide sequence ID" value="NZ_BSUO01000001.1"/>
</dbReference>
<accession>A0ABQ6IVH1</accession>
<reference evidence="4" key="1">
    <citation type="journal article" date="2019" name="Int. J. Syst. Evol. Microbiol.">
        <title>The Global Catalogue of Microorganisms (GCM) 10K type strain sequencing project: providing services to taxonomists for standard genome sequencing and annotation.</title>
        <authorList>
            <consortium name="The Broad Institute Genomics Platform"/>
            <consortium name="The Broad Institute Genome Sequencing Center for Infectious Disease"/>
            <person name="Wu L."/>
            <person name="Ma J."/>
        </authorList>
    </citation>
    <scope>NUCLEOTIDE SEQUENCE [LARGE SCALE GENOMIC DNA]</scope>
    <source>
        <strain evidence="4">NBRC 113072</strain>
    </source>
</reference>
<sequence>MANVILGLLLIRAMSQYDLVKAFEAGVSLFYSASSGSIKRALDGLLERGLVEIASQEEGGRGRKTYRVTAIGEAAFREWMLGDLVGGDMEAAALSRLYFLGHLPAAERPVVLERIQARIESGLAQLERLEAQVAAVDVPDELRDLAVYQRATLAYGLASHRFALDWFTQMHDEVGSREITS</sequence>
<dbReference type="Gene3D" id="1.10.10.10">
    <property type="entry name" value="Winged helix-like DNA-binding domain superfamily/Winged helix DNA-binding domain"/>
    <property type="match status" value="1"/>
</dbReference>
<organism evidence="3 4">
    <name type="scientific">Mobilicoccus caccae</name>
    <dbReference type="NCBI Taxonomy" id="1859295"/>
    <lineage>
        <taxon>Bacteria</taxon>
        <taxon>Bacillati</taxon>
        <taxon>Actinomycetota</taxon>
        <taxon>Actinomycetes</taxon>
        <taxon>Micrococcales</taxon>
        <taxon>Dermatophilaceae</taxon>
        <taxon>Mobilicoccus</taxon>
    </lineage>
</organism>
<name>A0ABQ6IVH1_9MICO</name>
<feature type="domain" description="Transcription regulator PadR C-terminal" evidence="2">
    <location>
        <begin position="94"/>
        <end position="171"/>
    </location>
</feature>
<evidence type="ECO:0000313" key="4">
    <source>
        <dbReference type="Proteomes" id="UP001157126"/>
    </source>
</evidence>
<protein>
    <submittedName>
        <fullName evidence="3">PadR family transcriptional regulator</fullName>
    </submittedName>
</protein>
<dbReference type="EMBL" id="BSUO01000001">
    <property type="protein sequence ID" value="GMA40732.1"/>
    <property type="molecule type" value="Genomic_DNA"/>
</dbReference>
<dbReference type="SUPFAM" id="SSF46785">
    <property type="entry name" value="Winged helix' DNA-binding domain"/>
    <property type="match status" value="1"/>
</dbReference>
<feature type="domain" description="Transcription regulator PadR N-terminal" evidence="1">
    <location>
        <begin position="5"/>
        <end position="78"/>
    </location>
</feature>
<dbReference type="Pfam" id="PF03551">
    <property type="entry name" value="PadR"/>
    <property type="match status" value="1"/>
</dbReference>
<dbReference type="PANTHER" id="PTHR43252:SF4">
    <property type="entry name" value="TRANSCRIPTIONAL REGULATORY PROTEIN"/>
    <property type="match status" value="1"/>
</dbReference>